<dbReference type="Proteomes" id="UP000536835">
    <property type="component" value="Unassembled WGS sequence"/>
</dbReference>
<evidence type="ECO:0000256" key="1">
    <source>
        <dbReference type="SAM" id="MobiDB-lite"/>
    </source>
</evidence>
<evidence type="ECO:0000313" key="3">
    <source>
        <dbReference type="Proteomes" id="UP000536835"/>
    </source>
</evidence>
<keyword evidence="2" id="KW-0808">Transferase</keyword>
<evidence type="ECO:0000313" key="2">
    <source>
        <dbReference type="EMBL" id="NNU15494.1"/>
    </source>
</evidence>
<dbReference type="AlphaFoldDB" id="A0A7Y3RK08"/>
<feature type="compositionally biased region" description="Basic and acidic residues" evidence="1">
    <location>
        <begin position="47"/>
        <end position="58"/>
    </location>
</feature>
<feature type="compositionally biased region" description="Low complexity" evidence="1">
    <location>
        <begin position="7"/>
        <end position="24"/>
    </location>
</feature>
<sequence>MAACGSPEAEAPEPAEVLAPVETEAPAEAEGYSEEARREMLQAAADDADRPEDQKARDEFRNPVDTLLFFGVEPDDTVVEAWPGGGWYTQVLARYLAAGGGKLYAAGFDPESENERVQASLAAFQERFVDNADEFGEIEMSVLTSERQELAPAGTADVVLTFRNVHNFEMGGWSEAAFAGFFEALKPGGVLGVVDHRLPEEADKAMEKSSGYVKVSTVRQLAEEAGFVFDGSSEVNANPNDDADHPFGVWTLPPRSRTSGQDGTAPEGFDAEEYKAIGESDRMTLRFKKPIEPAEALLE</sequence>
<dbReference type="EMBL" id="JABFCX010000002">
    <property type="protein sequence ID" value="NNU15494.1"/>
    <property type="molecule type" value="Genomic_DNA"/>
</dbReference>
<feature type="region of interest" description="Disordered" evidence="1">
    <location>
        <begin position="1"/>
        <end position="58"/>
    </location>
</feature>
<comment type="caution">
    <text evidence="2">The sequence shown here is derived from an EMBL/GenBank/DDBJ whole genome shotgun (WGS) entry which is preliminary data.</text>
</comment>
<dbReference type="InterPro" id="IPR016980">
    <property type="entry name" value="S-AdoMet-dep_MeTrfase_Alr7345"/>
</dbReference>
<protein>
    <submittedName>
        <fullName evidence="2">Class I SAM-dependent methyltransferase</fullName>
    </submittedName>
</protein>
<dbReference type="PIRSF" id="PIRSF031679">
    <property type="entry name" value="Mtase_Alr7345_prd"/>
    <property type="match status" value="1"/>
</dbReference>
<dbReference type="GO" id="GO:0032259">
    <property type="term" value="P:methylation"/>
    <property type="evidence" value="ECO:0007669"/>
    <property type="project" value="UniProtKB-KW"/>
</dbReference>
<organism evidence="2 3">
    <name type="scientific">Parvularcula mediterranea</name>
    <dbReference type="NCBI Taxonomy" id="2732508"/>
    <lineage>
        <taxon>Bacteria</taxon>
        <taxon>Pseudomonadati</taxon>
        <taxon>Pseudomonadota</taxon>
        <taxon>Alphaproteobacteria</taxon>
        <taxon>Parvularculales</taxon>
        <taxon>Parvularculaceae</taxon>
        <taxon>Parvularcula</taxon>
    </lineage>
</organism>
<name>A0A7Y3RK08_9PROT</name>
<dbReference type="Gene3D" id="3.40.50.150">
    <property type="entry name" value="Vaccinia Virus protein VP39"/>
    <property type="match status" value="1"/>
</dbReference>
<dbReference type="GO" id="GO:0008168">
    <property type="term" value="F:methyltransferase activity"/>
    <property type="evidence" value="ECO:0007669"/>
    <property type="project" value="UniProtKB-KW"/>
</dbReference>
<accession>A0A7Y3RK08</accession>
<keyword evidence="3" id="KW-1185">Reference proteome</keyword>
<dbReference type="InterPro" id="IPR029063">
    <property type="entry name" value="SAM-dependent_MTases_sf"/>
</dbReference>
<dbReference type="SUPFAM" id="SSF53335">
    <property type="entry name" value="S-adenosyl-L-methionine-dependent methyltransferases"/>
    <property type="match status" value="1"/>
</dbReference>
<proteinExistence type="predicted"/>
<gene>
    <name evidence="2" type="ORF">HK107_04060</name>
</gene>
<reference evidence="2 3" key="1">
    <citation type="submission" date="2020-05" db="EMBL/GenBank/DDBJ databases">
        <title>Parvularcula mediterraneae sp. nov., isolated from polypropylene straw from shallow seawater of the seashore of Laganas in Zakynthos island, Greece.</title>
        <authorList>
            <person name="Szabo I."/>
            <person name="Al-Omari J."/>
            <person name="Rado J."/>
            <person name="Szerdahelyi G.S."/>
        </authorList>
    </citation>
    <scope>NUCLEOTIDE SEQUENCE [LARGE SCALE GENOMIC DNA]</scope>
    <source>
        <strain evidence="2 3">ZS-1/3</strain>
    </source>
</reference>
<keyword evidence="2" id="KW-0489">Methyltransferase</keyword>